<sequence>MCLKELAIVPLKEALYQNYIRVGVKAYNQHYLHLWEHRDSSPYLKSSFTLEVLKKEQKDSNTELFLIYHETTPVGIVKIIKNRALEPYGADKALLLDKIYVLNEHSGKGIGKKVMDFVIMYALGMNKKIVWLDTMKNGPALQFYLKNGFTIHSETKLKFPTVLNDQRPMYVMYKILKSHATV</sequence>
<reference evidence="2" key="2">
    <citation type="submission" date="2020-03" db="EMBL/GenBank/DDBJ databases">
        <title>Flavobacteriaceae bacterium strain TP-CH-4, a member of the family Flavobacteriaceae isolated from a deep-sea seamount.</title>
        <authorList>
            <person name="Zhang D.-C."/>
        </authorList>
    </citation>
    <scope>NUCLEOTIDE SEQUENCE</scope>
    <source>
        <strain evidence="2">TP-CH-4</strain>
    </source>
</reference>
<dbReference type="InterPro" id="IPR016181">
    <property type="entry name" value="Acyl_CoA_acyltransferase"/>
</dbReference>
<dbReference type="CDD" id="cd04301">
    <property type="entry name" value="NAT_SF"/>
    <property type="match status" value="1"/>
</dbReference>
<dbReference type="AlphaFoldDB" id="A0A967E4U4"/>
<dbReference type="RefSeq" id="WP_166204725.1">
    <property type="nucleotide sequence ID" value="NZ_VIKU02000001.1"/>
</dbReference>
<dbReference type="Gene3D" id="3.40.630.30">
    <property type="match status" value="1"/>
</dbReference>
<gene>
    <name evidence="2" type="ORF">FK220_000930</name>
</gene>
<reference evidence="2" key="1">
    <citation type="submission" date="2019-07" db="EMBL/GenBank/DDBJ databases">
        <authorList>
            <person name="De-Chao Zhang Q."/>
        </authorList>
    </citation>
    <scope>NUCLEOTIDE SEQUENCE</scope>
    <source>
        <strain evidence="2">TP-CH-4</strain>
    </source>
</reference>
<evidence type="ECO:0000313" key="3">
    <source>
        <dbReference type="Proteomes" id="UP000707206"/>
    </source>
</evidence>
<comment type="caution">
    <text evidence="2">The sequence shown here is derived from an EMBL/GenBank/DDBJ whole genome shotgun (WGS) entry which is preliminary data.</text>
</comment>
<name>A0A967E4U4_9FLAO</name>
<dbReference type="Pfam" id="PF00583">
    <property type="entry name" value="Acetyltransf_1"/>
    <property type="match status" value="1"/>
</dbReference>
<dbReference type="GO" id="GO:0016747">
    <property type="term" value="F:acyltransferase activity, transferring groups other than amino-acyl groups"/>
    <property type="evidence" value="ECO:0007669"/>
    <property type="project" value="InterPro"/>
</dbReference>
<keyword evidence="3" id="KW-1185">Reference proteome</keyword>
<dbReference type="SUPFAM" id="SSF55729">
    <property type="entry name" value="Acyl-CoA N-acyltransferases (Nat)"/>
    <property type="match status" value="1"/>
</dbReference>
<dbReference type="PROSITE" id="PS51186">
    <property type="entry name" value="GNAT"/>
    <property type="match status" value="1"/>
</dbReference>
<dbReference type="EMBL" id="VIKU02000001">
    <property type="protein sequence ID" value="NHF57885.1"/>
    <property type="molecule type" value="Genomic_DNA"/>
</dbReference>
<accession>A0A967E4U4</accession>
<proteinExistence type="predicted"/>
<organism evidence="2 3">
    <name type="scientific">Pelagihabitans pacificus</name>
    <dbReference type="NCBI Taxonomy" id="2696054"/>
    <lineage>
        <taxon>Bacteria</taxon>
        <taxon>Pseudomonadati</taxon>
        <taxon>Bacteroidota</taxon>
        <taxon>Flavobacteriia</taxon>
        <taxon>Flavobacteriales</taxon>
        <taxon>Flavobacteriaceae</taxon>
        <taxon>Pelagihabitans</taxon>
    </lineage>
</organism>
<feature type="domain" description="N-acetyltransferase" evidence="1">
    <location>
        <begin position="22"/>
        <end position="177"/>
    </location>
</feature>
<evidence type="ECO:0000313" key="2">
    <source>
        <dbReference type="EMBL" id="NHF57885.1"/>
    </source>
</evidence>
<evidence type="ECO:0000259" key="1">
    <source>
        <dbReference type="PROSITE" id="PS51186"/>
    </source>
</evidence>
<dbReference type="Proteomes" id="UP000707206">
    <property type="component" value="Unassembled WGS sequence"/>
</dbReference>
<protein>
    <submittedName>
        <fullName evidence="2">GNAT family N-acetyltransferase</fullName>
    </submittedName>
</protein>
<dbReference type="InterPro" id="IPR000182">
    <property type="entry name" value="GNAT_dom"/>
</dbReference>